<proteinExistence type="predicted"/>
<dbReference type="OrthoDB" id="4156595at2759"/>
<protein>
    <submittedName>
        <fullName evidence="3">Uncharacterized protein</fullName>
    </submittedName>
</protein>
<feature type="compositionally biased region" description="Basic and acidic residues" evidence="1">
    <location>
        <begin position="163"/>
        <end position="175"/>
    </location>
</feature>
<organism evidence="3 4">
    <name type="scientific">Byssothecium circinans</name>
    <dbReference type="NCBI Taxonomy" id="147558"/>
    <lineage>
        <taxon>Eukaryota</taxon>
        <taxon>Fungi</taxon>
        <taxon>Dikarya</taxon>
        <taxon>Ascomycota</taxon>
        <taxon>Pezizomycotina</taxon>
        <taxon>Dothideomycetes</taxon>
        <taxon>Pleosporomycetidae</taxon>
        <taxon>Pleosporales</taxon>
        <taxon>Massarineae</taxon>
        <taxon>Massarinaceae</taxon>
        <taxon>Byssothecium</taxon>
    </lineage>
</organism>
<keyword evidence="2" id="KW-0812">Transmembrane</keyword>
<accession>A0A6A5T9V6</accession>
<evidence type="ECO:0000313" key="3">
    <source>
        <dbReference type="EMBL" id="KAF1949361.1"/>
    </source>
</evidence>
<feature type="compositionally biased region" description="Basic residues" evidence="1">
    <location>
        <begin position="25"/>
        <end position="35"/>
    </location>
</feature>
<dbReference type="AlphaFoldDB" id="A0A6A5T9V6"/>
<evidence type="ECO:0000313" key="4">
    <source>
        <dbReference type="Proteomes" id="UP000800035"/>
    </source>
</evidence>
<dbReference type="Proteomes" id="UP000800035">
    <property type="component" value="Unassembled WGS sequence"/>
</dbReference>
<dbReference type="EMBL" id="ML977038">
    <property type="protein sequence ID" value="KAF1949361.1"/>
    <property type="molecule type" value="Genomic_DNA"/>
</dbReference>
<feature type="compositionally biased region" description="Pro residues" evidence="1">
    <location>
        <begin position="10"/>
        <end position="20"/>
    </location>
</feature>
<reference evidence="3" key="1">
    <citation type="journal article" date="2020" name="Stud. Mycol.">
        <title>101 Dothideomycetes genomes: a test case for predicting lifestyles and emergence of pathogens.</title>
        <authorList>
            <person name="Haridas S."/>
            <person name="Albert R."/>
            <person name="Binder M."/>
            <person name="Bloem J."/>
            <person name="Labutti K."/>
            <person name="Salamov A."/>
            <person name="Andreopoulos B."/>
            <person name="Baker S."/>
            <person name="Barry K."/>
            <person name="Bills G."/>
            <person name="Bluhm B."/>
            <person name="Cannon C."/>
            <person name="Castanera R."/>
            <person name="Culley D."/>
            <person name="Daum C."/>
            <person name="Ezra D."/>
            <person name="Gonzalez J."/>
            <person name="Henrissat B."/>
            <person name="Kuo A."/>
            <person name="Liang C."/>
            <person name="Lipzen A."/>
            <person name="Lutzoni F."/>
            <person name="Magnuson J."/>
            <person name="Mondo S."/>
            <person name="Nolan M."/>
            <person name="Ohm R."/>
            <person name="Pangilinan J."/>
            <person name="Park H.-J."/>
            <person name="Ramirez L."/>
            <person name="Alfaro M."/>
            <person name="Sun H."/>
            <person name="Tritt A."/>
            <person name="Yoshinaga Y."/>
            <person name="Zwiers L.-H."/>
            <person name="Turgeon B."/>
            <person name="Goodwin S."/>
            <person name="Spatafora J."/>
            <person name="Crous P."/>
            <person name="Grigoriev I."/>
        </authorList>
    </citation>
    <scope>NUCLEOTIDE SEQUENCE</scope>
    <source>
        <strain evidence="3">CBS 675.92</strain>
    </source>
</reference>
<sequence>MESAQHRPSDLPPSPPPSPPTTRQRPARPRRKKHYHDPFLDLGQINSSSLQTTPPNSPPRSPPTQPPDEAEDSLLVRIIVTPILFTSFLLSLFLINRSDRLHRASTSTSTSSSPSTTSSKSLLSLLSPSSWLGPEPYQDPAHSTWKRRDSHSHVSPNDAISPGKEREGGSSEAKKREPWYLHKKIRKIAKMEISEALEMRGWVILGMGVVGALVAWGFWAVGWWLVGRVWV</sequence>
<feature type="region of interest" description="Disordered" evidence="1">
    <location>
        <begin position="137"/>
        <end position="175"/>
    </location>
</feature>
<gene>
    <name evidence="3" type="ORF">CC80DRAFT_510591</name>
</gene>
<evidence type="ECO:0000256" key="2">
    <source>
        <dbReference type="SAM" id="Phobius"/>
    </source>
</evidence>
<feature type="region of interest" description="Disordered" evidence="1">
    <location>
        <begin position="1"/>
        <end position="69"/>
    </location>
</feature>
<name>A0A6A5T9V6_9PLEO</name>
<feature type="transmembrane region" description="Helical" evidence="2">
    <location>
        <begin position="201"/>
        <end position="226"/>
    </location>
</feature>
<keyword evidence="4" id="KW-1185">Reference proteome</keyword>
<feature type="compositionally biased region" description="Pro residues" evidence="1">
    <location>
        <begin position="55"/>
        <end position="66"/>
    </location>
</feature>
<keyword evidence="2" id="KW-0472">Membrane</keyword>
<evidence type="ECO:0000256" key="1">
    <source>
        <dbReference type="SAM" id="MobiDB-lite"/>
    </source>
</evidence>
<feature type="transmembrane region" description="Helical" evidence="2">
    <location>
        <begin position="74"/>
        <end position="95"/>
    </location>
</feature>
<keyword evidence="2" id="KW-1133">Transmembrane helix</keyword>